<dbReference type="EC" id="2.7.11.1" evidence="4"/>
<dbReference type="PROSITE" id="PS00107">
    <property type="entry name" value="PROTEIN_KINASE_ATP"/>
    <property type="match status" value="1"/>
</dbReference>
<feature type="transmembrane region" description="Helical" evidence="23">
    <location>
        <begin position="716"/>
        <end position="738"/>
    </location>
</feature>
<dbReference type="InterPro" id="IPR055414">
    <property type="entry name" value="LRR_R13L4/SHOC2-like"/>
</dbReference>
<dbReference type="GO" id="GO:0005524">
    <property type="term" value="F:ATP binding"/>
    <property type="evidence" value="ECO:0007669"/>
    <property type="project" value="UniProtKB-UniRule"/>
</dbReference>
<evidence type="ECO:0000259" key="25">
    <source>
        <dbReference type="PROSITE" id="PS50011"/>
    </source>
</evidence>
<comment type="catalytic activity">
    <reaction evidence="21">
        <text>L-seryl-[protein] + ATP = O-phospho-L-seryl-[protein] + ADP + H(+)</text>
        <dbReference type="Rhea" id="RHEA:17989"/>
        <dbReference type="Rhea" id="RHEA-COMP:9863"/>
        <dbReference type="Rhea" id="RHEA-COMP:11604"/>
        <dbReference type="ChEBI" id="CHEBI:15378"/>
        <dbReference type="ChEBI" id="CHEBI:29999"/>
        <dbReference type="ChEBI" id="CHEBI:30616"/>
        <dbReference type="ChEBI" id="CHEBI:83421"/>
        <dbReference type="ChEBI" id="CHEBI:456216"/>
        <dbReference type="EC" id="2.7.11.1"/>
    </reaction>
</comment>
<keyword evidence="7" id="KW-0597">Phosphoprotein</keyword>
<evidence type="ECO:0000256" key="21">
    <source>
        <dbReference type="ARBA" id="ARBA00048679"/>
    </source>
</evidence>
<dbReference type="InterPro" id="IPR008271">
    <property type="entry name" value="Ser/Thr_kinase_AS"/>
</dbReference>
<dbReference type="PROSITE" id="PS51450">
    <property type="entry name" value="LRR"/>
    <property type="match status" value="2"/>
</dbReference>
<accession>A0AAD5ZH56</accession>
<evidence type="ECO:0000256" key="7">
    <source>
        <dbReference type="ARBA" id="ARBA00022553"/>
    </source>
</evidence>
<dbReference type="InterPro" id="IPR013210">
    <property type="entry name" value="LRR_N_plant-typ"/>
</dbReference>
<evidence type="ECO:0000256" key="3">
    <source>
        <dbReference type="ARBA" id="ARBA00008684"/>
    </source>
</evidence>
<evidence type="ECO:0000313" key="26">
    <source>
        <dbReference type="EMBL" id="KAJ3697831.1"/>
    </source>
</evidence>
<keyword evidence="8" id="KW-0433">Leucine-rich repeat</keyword>
<evidence type="ECO:0000256" key="22">
    <source>
        <dbReference type="PROSITE-ProRule" id="PRU10141"/>
    </source>
</evidence>
<evidence type="ECO:0000256" key="13">
    <source>
        <dbReference type="ARBA" id="ARBA00022741"/>
    </source>
</evidence>
<proteinExistence type="inferred from homology"/>
<keyword evidence="17 23" id="KW-0472">Membrane</keyword>
<evidence type="ECO:0000256" key="6">
    <source>
        <dbReference type="ARBA" id="ARBA00022527"/>
    </source>
</evidence>
<dbReference type="SMART" id="SM00369">
    <property type="entry name" value="LRR_TYP"/>
    <property type="match status" value="5"/>
</dbReference>
<dbReference type="Gene3D" id="1.10.510.10">
    <property type="entry name" value="Transferase(Phosphotransferase) domain 1"/>
    <property type="match status" value="1"/>
</dbReference>
<dbReference type="GO" id="GO:0004674">
    <property type="term" value="F:protein serine/threonine kinase activity"/>
    <property type="evidence" value="ECO:0007669"/>
    <property type="project" value="UniProtKB-KW"/>
</dbReference>
<dbReference type="PROSITE" id="PS50011">
    <property type="entry name" value="PROTEIN_KINASE_DOM"/>
    <property type="match status" value="1"/>
</dbReference>
<evidence type="ECO:0000256" key="1">
    <source>
        <dbReference type="ARBA" id="ARBA00004162"/>
    </source>
</evidence>
<dbReference type="InterPro" id="IPR003591">
    <property type="entry name" value="Leu-rich_rpt_typical-subtyp"/>
</dbReference>
<evidence type="ECO:0000256" key="19">
    <source>
        <dbReference type="ARBA" id="ARBA00023180"/>
    </source>
</evidence>
<feature type="binding site" evidence="22">
    <location>
        <position position="839"/>
    </location>
    <ligand>
        <name>ATP</name>
        <dbReference type="ChEBI" id="CHEBI:30616"/>
    </ligand>
</feature>
<evidence type="ECO:0000256" key="10">
    <source>
        <dbReference type="ARBA" id="ARBA00022692"/>
    </source>
</evidence>
<evidence type="ECO:0000313" key="27">
    <source>
        <dbReference type="Proteomes" id="UP001210211"/>
    </source>
</evidence>
<dbReference type="EMBL" id="JAMRDG010000001">
    <property type="protein sequence ID" value="KAJ3697831.1"/>
    <property type="molecule type" value="Genomic_DNA"/>
</dbReference>
<keyword evidence="14" id="KW-0418">Kinase</keyword>
<dbReference type="PRINTS" id="PR00019">
    <property type="entry name" value="LEURICHRPT"/>
</dbReference>
<evidence type="ECO:0000256" key="5">
    <source>
        <dbReference type="ARBA" id="ARBA00022475"/>
    </source>
</evidence>
<dbReference type="PROSITE" id="PS00108">
    <property type="entry name" value="PROTEIN_KINASE_ST"/>
    <property type="match status" value="1"/>
</dbReference>
<dbReference type="FunFam" id="1.10.510.10:FF:000388">
    <property type="entry name" value="Leucine-rich repeat receptor-like tyrosine-protein kinase PXC3"/>
    <property type="match status" value="1"/>
</dbReference>
<evidence type="ECO:0000256" key="24">
    <source>
        <dbReference type="SAM" id="SignalP"/>
    </source>
</evidence>
<evidence type="ECO:0000256" key="23">
    <source>
        <dbReference type="SAM" id="Phobius"/>
    </source>
</evidence>
<comment type="subcellular location">
    <subcellularLocation>
        <location evidence="1">Cell membrane</location>
        <topology evidence="1">Single-pass membrane protein</topology>
    </subcellularLocation>
    <subcellularLocation>
        <location evidence="2">Membrane</location>
        <topology evidence="2">Single-pass type I membrane protein</topology>
    </subcellularLocation>
</comment>
<dbReference type="Proteomes" id="UP001210211">
    <property type="component" value="Unassembled WGS sequence"/>
</dbReference>
<dbReference type="InterPro" id="IPR011009">
    <property type="entry name" value="Kinase-like_dom_sf"/>
</dbReference>
<keyword evidence="5" id="KW-1003">Cell membrane</keyword>
<comment type="similarity">
    <text evidence="3">Belongs to the protein kinase superfamily. Ser/Thr protein kinase family.</text>
</comment>
<feature type="signal peptide" evidence="24">
    <location>
        <begin position="1"/>
        <end position="28"/>
    </location>
</feature>
<comment type="caution">
    <text evidence="26">The sequence shown here is derived from an EMBL/GenBank/DDBJ whole genome shotgun (WGS) entry which is preliminary data.</text>
</comment>
<organism evidence="26 27">
    <name type="scientific">Rhynchospora tenuis</name>
    <dbReference type="NCBI Taxonomy" id="198213"/>
    <lineage>
        <taxon>Eukaryota</taxon>
        <taxon>Viridiplantae</taxon>
        <taxon>Streptophyta</taxon>
        <taxon>Embryophyta</taxon>
        <taxon>Tracheophyta</taxon>
        <taxon>Spermatophyta</taxon>
        <taxon>Magnoliopsida</taxon>
        <taxon>Liliopsida</taxon>
        <taxon>Poales</taxon>
        <taxon>Cyperaceae</taxon>
        <taxon>Cyperoideae</taxon>
        <taxon>Rhynchosporeae</taxon>
        <taxon>Rhynchospora</taxon>
    </lineage>
</organism>
<dbReference type="InterPro" id="IPR032675">
    <property type="entry name" value="LRR_dom_sf"/>
</dbReference>
<evidence type="ECO:0000256" key="18">
    <source>
        <dbReference type="ARBA" id="ARBA00023170"/>
    </source>
</evidence>
<dbReference type="Gene3D" id="3.80.10.10">
    <property type="entry name" value="Ribonuclease Inhibitor"/>
    <property type="match status" value="4"/>
</dbReference>
<dbReference type="AlphaFoldDB" id="A0AAD5ZH56"/>
<evidence type="ECO:0000256" key="15">
    <source>
        <dbReference type="ARBA" id="ARBA00022840"/>
    </source>
</evidence>
<dbReference type="Pfam" id="PF23598">
    <property type="entry name" value="LRR_14"/>
    <property type="match status" value="1"/>
</dbReference>
<evidence type="ECO:0000256" key="8">
    <source>
        <dbReference type="ARBA" id="ARBA00022614"/>
    </source>
</evidence>
<feature type="chain" id="PRO_5042020546" description="non-specific serine/threonine protein kinase" evidence="24">
    <location>
        <begin position="29"/>
        <end position="1137"/>
    </location>
</feature>
<dbReference type="SUPFAM" id="SSF52058">
    <property type="entry name" value="L domain-like"/>
    <property type="match status" value="2"/>
</dbReference>
<dbReference type="InterPro" id="IPR001611">
    <property type="entry name" value="Leu-rich_rpt"/>
</dbReference>
<dbReference type="FunFam" id="3.80.10.10:FF:000041">
    <property type="entry name" value="LRR receptor-like serine/threonine-protein kinase ERECTA"/>
    <property type="match status" value="1"/>
</dbReference>
<keyword evidence="12" id="KW-0677">Repeat</keyword>
<dbReference type="InterPro" id="IPR017441">
    <property type="entry name" value="Protein_kinase_ATP_BS"/>
</dbReference>
<evidence type="ECO:0000256" key="2">
    <source>
        <dbReference type="ARBA" id="ARBA00004479"/>
    </source>
</evidence>
<keyword evidence="11 24" id="KW-0732">Signal</keyword>
<keyword evidence="10 23" id="KW-0812">Transmembrane</keyword>
<keyword evidence="16 23" id="KW-1133">Transmembrane helix</keyword>
<comment type="catalytic activity">
    <reaction evidence="20">
        <text>L-threonyl-[protein] + ATP = O-phospho-L-threonyl-[protein] + ADP + H(+)</text>
        <dbReference type="Rhea" id="RHEA:46608"/>
        <dbReference type="Rhea" id="RHEA-COMP:11060"/>
        <dbReference type="Rhea" id="RHEA-COMP:11605"/>
        <dbReference type="ChEBI" id="CHEBI:15378"/>
        <dbReference type="ChEBI" id="CHEBI:30013"/>
        <dbReference type="ChEBI" id="CHEBI:30616"/>
        <dbReference type="ChEBI" id="CHEBI:61977"/>
        <dbReference type="ChEBI" id="CHEBI:456216"/>
        <dbReference type="EC" id="2.7.11.1"/>
    </reaction>
</comment>
<dbReference type="Pfam" id="PF00069">
    <property type="entry name" value="Pkinase"/>
    <property type="match status" value="1"/>
</dbReference>
<protein>
    <recommendedName>
        <fullName evidence="4">non-specific serine/threonine protein kinase</fullName>
        <ecNumber evidence="4">2.7.11.1</ecNumber>
    </recommendedName>
</protein>
<evidence type="ECO:0000256" key="9">
    <source>
        <dbReference type="ARBA" id="ARBA00022679"/>
    </source>
</evidence>
<dbReference type="InterPro" id="IPR000719">
    <property type="entry name" value="Prot_kinase_dom"/>
</dbReference>
<keyword evidence="13 22" id="KW-0547">Nucleotide-binding</keyword>
<dbReference type="Pfam" id="PF00560">
    <property type="entry name" value="LRR_1"/>
    <property type="match status" value="4"/>
</dbReference>
<keyword evidence="19" id="KW-0325">Glycoprotein</keyword>
<dbReference type="GO" id="GO:0033612">
    <property type="term" value="F:receptor serine/threonine kinase binding"/>
    <property type="evidence" value="ECO:0007669"/>
    <property type="project" value="TreeGrafter"/>
</dbReference>
<dbReference type="FunFam" id="3.80.10.10:FF:000691">
    <property type="entry name" value="Putative LRR receptor-like serine/threonine-protein kinase"/>
    <property type="match status" value="1"/>
</dbReference>
<dbReference type="Gene3D" id="3.30.200.20">
    <property type="entry name" value="Phosphorylase Kinase, domain 1"/>
    <property type="match status" value="1"/>
</dbReference>
<dbReference type="Pfam" id="PF13855">
    <property type="entry name" value="LRR_8"/>
    <property type="match status" value="1"/>
</dbReference>
<evidence type="ECO:0000256" key="14">
    <source>
        <dbReference type="ARBA" id="ARBA00022777"/>
    </source>
</evidence>
<dbReference type="PANTHER" id="PTHR48056:SF89">
    <property type="entry name" value="OS06G0585982 PROTEIN"/>
    <property type="match status" value="1"/>
</dbReference>
<dbReference type="FunFam" id="3.30.200.20:FF:000309">
    <property type="entry name" value="Leucine-rich repeat receptor protein kinase MSP1"/>
    <property type="match status" value="1"/>
</dbReference>
<feature type="domain" description="Protein kinase" evidence="25">
    <location>
        <begin position="810"/>
        <end position="1088"/>
    </location>
</feature>
<keyword evidence="27" id="KW-1185">Reference proteome</keyword>
<dbReference type="SMART" id="SM00220">
    <property type="entry name" value="S_TKc"/>
    <property type="match status" value="1"/>
</dbReference>
<name>A0AAD5ZH56_9POAL</name>
<dbReference type="SUPFAM" id="SSF52047">
    <property type="entry name" value="RNI-like"/>
    <property type="match status" value="1"/>
</dbReference>
<evidence type="ECO:0000256" key="12">
    <source>
        <dbReference type="ARBA" id="ARBA00022737"/>
    </source>
</evidence>
<keyword evidence="18" id="KW-0675">Receptor</keyword>
<keyword evidence="15 22" id="KW-0067">ATP-binding</keyword>
<gene>
    <name evidence="26" type="ORF">LUZ61_001536</name>
</gene>
<evidence type="ECO:0000256" key="17">
    <source>
        <dbReference type="ARBA" id="ARBA00023136"/>
    </source>
</evidence>
<reference evidence="26 27" key="1">
    <citation type="journal article" date="2022" name="Cell">
        <title>Repeat-based holocentromeres influence genome architecture and karyotype evolution.</title>
        <authorList>
            <person name="Hofstatter P.G."/>
            <person name="Thangavel G."/>
            <person name="Lux T."/>
            <person name="Neumann P."/>
            <person name="Vondrak T."/>
            <person name="Novak P."/>
            <person name="Zhang M."/>
            <person name="Costa L."/>
            <person name="Castellani M."/>
            <person name="Scott A."/>
            <person name="Toegelov H."/>
            <person name="Fuchs J."/>
            <person name="Mata-Sucre Y."/>
            <person name="Dias Y."/>
            <person name="Vanzela A.L.L."/>
            <person name="Huettel B."/>
            <person name="Almeida C.C.S."/>
            <person name="Simkova H."/>
            <person name="Souza G."/>
            <person name="Pedrosa-Harand A."/>
            <person name="Macas J."/>
            <person name="Mayer K.F.X."/>
            <person name="Houben A."/>
            <person name="Marques A."/>
        </authorList>
    </citation>
    <scope>NUCLEOTIDE SEQUENCE [LARGE SCALE GENOMIC DNA]</scope>
    <source>
        <strain evidence="26">RhyTen1mFocal</strain>
    </source>
</reference>
<dbReference type="SUPFAM" id="SSF56112">
    <property type="entry name" value="Protein kinase-like (PK-like)"/>
    <property type="match status" value="1"/>
</dbReference>
<sequence>MLDRAAGFMRYLLIILSFLLFFGEPLHSLTDKEVLLQLKRFYDSPIHEDFFPDWLESDSSSCNWTGIQCDRSMHVTHVNLSAYNISGEFFSNFSLIEHLTYLDLSLNYIKGVLPSDINRCTGLTHLNLSHNSLTGTLNLTGLLNLETLDTSFNRFVGNIYPNFPAICGNLVLLNISDNNFTGGIFGLFDECIKLRYIDLSSNHFFGKIWYGFNRLEEFYVSQNNLTGEIEQQVFHSNCTLRILDLSGNEFYGNFPNSIANCSQLQMLSLWGNNFSGPIPSGIGALSGLKWLFCGTNRFDRDIPRELLKCTNLILLDLSNNDFGGEIQPILGNFTTLMFLVLHSNNYTDGIETSGILNLPQLARLDLSFNSFSGRLPVSISQMQNLRFLVLAYNNFSGEIPPEFGKLKKLQTLDLSFNQLTGEIPSEIGNLTSLLWLMLANNQLTGNIPSQIGNCTSLLWLNLASNKLTGQIPRQISTMGSNPYPTFEANRKNQYAIGGSGECLTMKRWIPASYPPFSFLYTIMTLRKCRQTWNSLVKGYGVVPICPNRTNPVLTLAVSGYIEVSDNLLSGEVPPEIGSVNNLSLILMDRNQLSGNLPASIAQQPLVMLNVSSNNFSGQIPTEIGNIQCLQSLDLSCNNFSGQLPSSLNRLNELEDFNVSYNPLLVGAISLTSVLNTFDNTSFIGDPDIVLPSPIGESSAIASSGTTQHKKFQKRTVAFWLFSAIVLAFLICGIITIFLCCEGSSPVDPYTDSEMADDLPLDGIKKKWNVATSSSSSSAMAFSLPLDWVKVFRLDRTAFTYEDIVTATGNFSDDLVVGRGGYGVVYRGVLPDGRHVAVKKLSRISERGEGEAEKEFRAEMEVLAGRTGSGWPHPNLVSLYGWCLSGSAKLLVYEYLEGGSLEDVITDWTRFGLDQRLETAVGVARALVFLHHECDPAVVHRDVKASNVLLDLDGRAKVTDFGLARVVGPGESHVSTILAGTVGYVAPEYVHTWRVTTKGDVYSFGVLLMELATGRRVVDGQDECLVDWGQRIRKDGWHVVSELEELIPENEMKTFVVRGLLVVALRCTEEVPQERPDMKEVYSMLHGISVQKDSYNQSRDARTNSHDSHSAWGGHRIFFLNEIVRSLGSFFSSKMVNN</sequence>
<dbReference type="GO" id="GO:0005886">
    <property type="term" value="C:plasma membrane"/>
    <property type="evidence" value="ECO:0007669"/>
    <property type="project" value="UniProtKB-SubCell"/>
</dbReference>
<evidence type="ECO:0000256" key="4">
    <source>
        <dbReference type="ARBA" id="ARBA00012513"/>
    </source>
</evidence>
<dbReference type="InterPro" id="IPR050647">
    <property type="entry name" value="Plant_LRR-RLKs"/>
</dbReference>
<evidence type="ECO:0000256" key="20">
    <source>
        <dbReference type="ARBA" id="ARBA00047899"/>
    </source>
</evidence>
<evidence type="ECO:0000256" key="11">
    <source>
        <dbReference type="ARBA" id="ARBA00022729"/>
    </source>
</evidence>
<dbReference type="Pfam" id="PF08263">
    <property type="entry name" value="LRRNT_2"/>
    <property type="match status" value="1"/>
</dbReference>
<evidence type="ECO:0000256" key="16">
    <source>
        <dbReference type="ARBA" id="ARBA00022989"/>
    </source>
</evidence>
<keyword evidence="9" id="KW-0808">Transferase</keyword>
<keyword evidence="6" id="KW-0723">Serine/threonine-protein kinase</keyword>
<dbReference type="PANTHER" id="PTHR48056">
    <property type="entry name" value="LRR RECEPTOR-LIKE SERINE/THREONINE-PROTEIN KINASE-RELATED"/>
    <property type="match status" value="1"/>
</dbReference>